<protein>
    <submittedName>
        <fullName evidence="1">VOC family protein</fullName>
    </submittedName>
</protein>
<organism evidence="1 2">
    <name type="scientific">Amycolatopsis pigmentata</name>
    <dbReference type="NCBI Taxonomy" id="450801"/>
    <lineage>
        <taxon>Bacteria</taxon>
        <taxon>Bacillati</taxon>
        <taxon>Actinomycetota</taxon>
        <taxon>Actinomycetes</taxon>
        <taxon>Pseudonocardiales</taxon>
        <taxon>Pseudonocardiaceae</taxon>
        <taxon>Amycolatopsis</taxon>
    </lineage>
</organism>
<proteinExistence type="predicted"/>
<sequence>MATSIPATSTLPSGMPCWVELATTDETVAQEFYSRLFGWSYRLQRDPATRTGRYLIGSLGRADVGGLYRAETGWPSTWTINLAVQSTVNAAGWVEHLGGGVTLGPVHLHNRGSILHAVEPSGTPVVFWQPPPTWDFASGVPNTFSAADLNTHDGTAADNFFCRLFNYTAIPIGDDQGIDYMEWRLDNEPVLYRYVMGPEYPPDARPHWMVYFEVDPARGTDAAAGHALMLGGSVVVEPYDTSWGRIAILADPTGAMFSVIDHSVTTEEWGRAEVDDPYDD</sequence>
<dbReference type="Proteomes" id="UP001597417">
    <property type="component" value="Unassembled WGS sequence"/>
</dbReference>
<gene>
    <name evidence="1" type="ORF">ACFSXZ_33975</name>
</gene>
<comment type="caution">
    <text evidence="1">The sequence shown here is derived from an EMBL/GenBank/DDBJ whole genome shotgun (WGS) entry which is preliminary data.</text>
</comment>
<dbReference type="InterPro" id="IPR029068">
    <property type="entry name" value="Glyas_Bleomycin-R_OHBP_Dase"/>
</dbReference>
<name>A0ABW5G2H0_9PSEU</name>
<dbReference type="InterPro" id="IPR052164">
    <property type="entry name" value="Anthracycline_SecMetBiosynth"/>
</dbReference>
<dbReference type="SUPFAM" id="SSF54593">
    <property type="entry name" value="Glyoxalase/Bleomycin resistance protein/Dihydroxybiphenyl dioxygenase"/>
    <property type="match status" value="2"/>
</dbReference>
<accession>A0ABW5G2H0</accession>
<evidence type="ECO:0000313" key="1">
    <source>
        <dbReference type="EMBL" id="MFD2421351.1"/>
    </source>
</evidence>
<dbReference type="RefSeq" id="WP_378269863.1">
    <property type="nucleotide sequence ID" value="NZ_JBHUKR010000021.1"/>
</dbReference>
<dbReference type="Gene3D" id="3.10.180.10">
    <property type="entry name" value="2,3-Dihydroxybiphenyl 1,2-Dioxygenase, domain 1"/>
    <property type="match status" value="2"/>
</dbReference>
<keyword evidence="2" id="KW-1185">Reference proteome</keyword>
<reference evidence="2" key="1">
    <citation type="journal article" date="2019" name="Int. J. Syst. Evol. Microbiol.">
        <title>The Global Catalogue of Microorganisms (GCM) 10K type strain sequencing project: providing services to taxonomists for standard genome sequencing and annotation.</title>
        <authorList>
            <consortium name="The Broad Institute Genomics Platform"/>
            <consortium name="The Broad Institute Genome Sequencing Center for Infectious Disease"/>
            <person name="Wu L."/>
            <person name="Ma J."/>
        </authorList>
    </citation>
    <scope>NUCLEOTIDE SEQUENCE [LARGE SCALE GENOMIC DNA]</scope>
    <source>
        <strain evidence="2">CGMCC 4.7645</strain>
    </source>
</reference>
<dbReference type="PANTHER" id="PTHR33993">
    <property type="entry name" value="GLYOXALASE-RELATED"/>
    <property type="match status" value="1"/>
</dbReference>
<evidence type="ECO:0000313" key="2">
    <source>
        <dbReference type="Proteomes" id="UP001597417"/>
    </source>
</evidence>
<dbReference type="PANTHER" id="PTHR33993:SF14">
    <property type="entry name" value="GB|AAF24581.1"/>
    <property type="match status" value="1"/>
</dbReference>
<dbReference type="EMBL" id="JBHUKR010000021">
    <property type="protein sequence ID" value="MFD2421351.1"/>
    <property type="molecule type" value="Genomic_DNA"/>
</dbReference>